<protein>
    <submittedName>
        <fullName evidence="1">Uncharacterized protein</fullName>
    </submittedName>
</protein>
<evidence type="ECO:0000313" key="2">
    <source>
        <dbReference type="Proteomes" id="UP000028045"/>
    </source>
</evidence>
<dbReference type="HOGENOM" id="CLU_134178_0_0_1"/>
<sequence>WVGIFDPTLYIPILDSLSLHLTVANVLVLYQVYKGLGSLKDYMLKKVSNINDRLKDFVNNPALLRSKLGQHGALISGNFACSLFDLKPRRALYLDVFINDGADAEHFAEYLEDYEGYNMETEIIRVTSRQATYTSSGRIGFKLRITQTSGAPIHHILTSSYTTACINVVT</sequence>
<dbReference type="OrthoDB" id="10025998at2759"/>
<dbReference type="Proteomes" id="UP000028045">
    <property type="component" value="Unassembled WGS sequence"/>
</dbReference>
<name>A0A084BCF9_STACB</name>
<evidence type="ECO:0000313" key="1">
    <source>
        <dbReference type="EMBL" id="KEY75238.1"/>
    </source>
</evidence>
<proteinExistence type="predicted"/>
<dbReference type="EMBL" id="KL647383">
    <property type="protein sequence ID" value="KEY75238.1"/>
    <property type="molecule type" value="Genomic_DNA"/>
</dbReference>
<organism evidence="1 2">
    <name type="scientific">Stachybotrys chartarum (strain CBS 109288 / IBT 7711)</name>
    <name type="common">Toxic black mold</name>
    <name type="synonym">Stilbospora chartarum</name>
    <dbReference type="NCBI Taxonomy" id="1280523"/>
    <lineage>
        <taxon>Eukaryota</taxon>
        <taxon>Fungi</taxon>
        <taxon>Dikarya</taxon>
        <taxon>Ascomycota</taxon>
        <taxon>Pezizomycotina</taxon>
        <taxon>Sordariomycetes</taxon>
        <taxon>Hypocreomycetidae</taxon>
        <taxon>Hypocreales</taxon>
        <taxon>Stachybotryaceae</taxon>
        <taxon>Stachybotrys</taxon>
    </lineage>
</organism>
<keyword evidence="2" id="KW-1185">Reference proteome</keyword>
<feature type="non-terminal residue" evidence="1">
    <location>
        <position position="1"/>
    </location>
</feature>
<accession>A0A084BCF9</accession>
<reference evidence="1 2" key="1">
    <citation type="journal article" date="2014" name="BMC Genomics">
        <title>Comparative genome sequencing reveals chemotype-specific gene clusters in the toxigenic black mold Stachybotrys.</title>
        <authorList>
            <person name="Semeiks J."/>
            <person name="Borek D."/>
            <person name="Otwinowski Z."/>
            <person name="Grishin N.V."/>
        </authorList>
    </citation>
    <scope>NUCLEOTIDE SEQUENCE [LARGE SCALE GENOMIC DNA]</scope>
    <source>
        <strain evidence="2">CBS 109288 / IBT 7711</strain>
    </source>
</reference>
<gene>
    <name evidence="1" type="ORF">S7711_09302</name>
</gene>
<dbReference type="AlphaFoldDB" id="A0A084BCF9"/>